<feature type="compositionally biased region" description="Polar residues" evidence="1">
    <location>
        <begin position="59"/>
        <end position="71"/>
    </location>
</feature>
<keyword evidence="3" id="KW-1185">Reference proteome</keyword>
<accession>A0A8J2PGG6</accession>
<gene>
    <name evidence="2" type="ORF">AFUS01_LOCUS38668</name>
</gene>
<protein>
    <submittedName>
        <fullName evidence="2">Uncharacterized protein</fullName>
    </submittedName>
</protein>
<organism evidence="2 3">
    <name type="scientific">Allacma fusca</name>
    <dbReference type="NCBI Taxonomy" id="39272"/>
    <lineage>
        <taxon>Eukaryota</taxon>
        <taxon>Metazoa</taxon>
        <taxon>Ecdysozoa</taxon>
        <taxon>Arthropoda</taxon>
        <taxon>Hexapoda</taxon>
        <taxon>Collembola</taxon>
        <taxon>Symphypleona</taxon>
        <taxon>Sminthuridae</taxon>
        <taxon>Allacma</taxon>
    </lineage>
</organism>
<evidence type="ECO:0000313" key="3">
    <source>
        <dbReference type="Proteomes" id="UP000708208"/>
    </source>
</evidence>
<dbReference type="EMBL" id="CAJVCH010548708">
    <property type="protein sequence ID" value="CAG7828763.1"/>
    <property type="molecule type" value="Genomic_DNA"/>
</dbReference>
<evidence type="ECO:0000256" key="1">
    <source>
        <dbReference type="SAM" id="MobiDB-lite"/>
    </source>
</evidence>
<evidence type="ECO:0000313" key="2">
    <source>
        <dbReference type="EMBL" id="CAG7828763.1"/>
    </source>
</evidence>
<reference evidence="2" key="1">
    <citation type="submission" date="2021-06" db="EMBL/GenBank/DDBJ databases">
        <authorList>
            <person name="Hodson N. C."/>
            <person name="Mongue J. A."/>
            <person name="Jaron S. K."/>
        </authorList>
    </citation>
    <scope>NUCLEOTIDE SEQUENCE</scope>
</reference>
<feature type="region of interest" description="Disordered" evidence="1">
    <location>
        <begin position="49"/>
        <end position="71"/>
    </location>
</feature>
<sequence>MERSENESRIRRGMPRIFLSTKDKYDDAKCYNCEFAFMKAKIARIHLTSGPQKSRRITNTRSPADTNVVET</sequence>
<dbReference type="Proteomes" id="UP000708208">
    <property type="component" value="Unassembled WGS sequence"/>
</dbReference>
<name>A0A8J2PGG6_9HEXA</name>
<comment type="caution">
    <text evidence="2">The sequence shown here is derived from an EMBL/GenBank/DDBJ whole genome shotgun (WGS) entry which is preliminary data.</text>
</comment>
<proteinExistence type="predicted"/>
<dbReference type="AlphaFoldDB" id="A0A8J2PGG6"/>